<keyword evidence="1" id="KW-0472">Membrane</keyword>
<name>A0A916R213_9RHOB</name>
<keyword evidence="1" id="KW-1133">Transmembrane helix</keyword>
<evidence type="ECO:0000313" key="2">
    <source>
        <dbReference type="EMBL" id="GGA31604.1"/>
    </source>
</evidence>
<keyword evidence="1" id="KW-0812">Transmembrane</keyword>
<dbReference type="AlphaFoldDB" id="A0A916R213"/>
<evidence type="ECO:0008006" key="4">
    <source>
        <dbReference type="Google" id="ProtNLM"/>
    </source>
</evidence>
<dbReference type="RefSeq" id="WP_188678547.1">
    <property type="nucleotide sequence ID" value="NZ_BMKA01000008.1"/>
</dbReference>
<comment type="caution">
    <text evidence="2">The sequence shown here is derived from an EMBL/GenBank/DDBJ whole genome shotgun (WGS) entry which is preliminary data.</text>
</comment>
<reference evidence="2" key="1">
    <citation type="journal article" date="2014" name="Int. J. Syst. Evol. Microbiol.">
        <title>Complete genome sequence of Corynebacterium casei LMG S-19264T (=DSM 44701T), isolated from a smear-ripened cheese.</title>
        <authorList>
            <consortium name="US DOE Joint Genome Institute (JGI-PGF)"/>
            <person name="Walter F."/>
            <person name="Albersmeier A."/>
            <person name="Kalinowski J."/>
            <person name="Ruckert C."/>
        </authorList>
    </citation>
    <scope>NUCLEOTIDE SEQUENCE</scope>
    <source>
        <strain evidence="2">CGMCC 1.15880</strain>
    </source>
</reference>
<feature type="transmembrane region" description="Helical" evidence="1">
    <location>
        <begin position="53"/>
        <end position="69"/>
    </location>
</feature>
<evidence type="ECO:0000256" key="1">
    <source>
        <dbReference type="SAM" id="Phobius"/>
    </source>
</evidence>
<keyword evidence="3" id="KW-1185">Reference proteome</keyword>
<sequence length="259" mass="29472">MTNTPQTLGEALNRLTITPPAPWHIALRRLAILLVSLIAAIFAYKVFQHKAAPLIALAVTPLLSMLFPLRHSQRRHWLLKLDRHGLLQHLQLDAKTAVFDGSNIYHLGLKQNVGPLPLRALADRLREEGYRIVCFFDANIYFTLRDNGNIPPRSGRFHPNMLCDAFGLSALEIYVVPKGVQADKFIVETLSHLPISFAVTNDRFRDYEAQYSLLRESNDWRKGVTLKGGTIQLYQHRFNPPLELSAQKRKTPRPAGRRV</sequence>
<dbReference type="EMBL" id="BMKA01000008">
    <property type="protein sequence ID" value="GGA31604.1"/>
    <property type="molecule type" value="Genomic_DNA"/>
</dbReference>
<gene>
    <name evidence="2" type="ORF">GCM10011498_36080</name>
</gene>
<accession>A0A916R213</accession>
<reference evidence="2" key="2">
    <citation type="submission" date="2020-09" db="EMBL/GenBank/DDBJ databases">
        <authorList>
            <person name="Sun Q."/>
            <person name="Zhou Y."/>
        </authorList>
    </citation>
    <scope>NUCLEOTIDE SEQUENCE</scope>
    <source>
        <strain evidence="2">CGMCC 1.15880</strain>
    </source>
</reference>
<protein>
    <recommendedName>
        <fullName evidence="4">RNase NYN domain-containing protein</fullName>
    </recommendedName>
</protein>
<evidence type="ECO:0000313" key="3">
    <source>
        <dbReference type="Proteomes" id="UP000628017"/>
    </source>
</evidence>
<dbReference type="Proteomes" id="UP000628017">
    <property type="component" value="Unassembled WGS sequence"/>
</dbReference>
<proteinExistence type="predicted"/>
<feature type="transmembrane region" description="Helical" evidence="1">
    <location>
        <begin position="30"/>
        <end position="47"/>
    </location>
</feature>
<organism evidence="2 3">
    <name type="scientific">Neptunicoccus cionae</name>
    <dbReference type="NCBI Taxonomy" id="2035344"/>
    <lineage>
        <taxon>Bacteria</taxon>
        <taxon>Pseudomonadati</taxon>
        <taxon>Pseudomonadota</taxon>
        <taxon>Alphaproteobacteria</taxon>
        <taxon>Rhodobacterales</taxon>
        <taxon>Paracoccaceae</taxon>
        <taxon>Neptunicoccus</taxon>
    </lineage>
</organism>